<organism evidence="1 2">
    <name type="scientific">Aspergillus wentii DTO 134E9</name>
    <dbReference type="NCBI Taxonomy" id="1073089"/>
    <lineage>
        <taxon>Eukaryota</taxon>
        <taxon>Fungi</taxon>
        <taxon>Dikarya</taxon>
        <taxon>Ascomycota</taxon>
        <taxon>Pezizomycotina</taxon>
        <taxon>Eurotiomycetes</taxon>
        <taxon>Eurotiomycetidae</taxon>
        <taxon>Eurotiales</taxon>
        <taxon>Aspergillaceae</taxon>
        <taxon>Aspergillus</taxon>
        <taxon>Aspergillus subgen. Cremei</taxon>
    </lineage>
</organism>
<keyword evidence="2" id="KW-1185">Reference proteome</keyword>
<dbReference type="GeneID" id="63746245"/>
<gene>
    <name evidence="1" type="ORF">ASPWEDRAFT_169098</name>
</gene>
<dbReference type="VEuPathDB" id="FungiDB:ASPWEDRAFT_169098"/>
<dbReference type="EMBL" id="KV878210">
    <property type="protein sequence ID" value="OJJ39241.1"/>
    <property type="molecule type" value="Genomic_DNA"/>
</dbReference>
<reference evidence="2" key="1">
    <citation type="journal article" date="2017" name="Genome Biol.">
        <title>Comparative genomics reveals high biological diversity and specific adaptations in the industrially and medically important fungal genus Aspergillus.</title>
        <authorList>
            <person name="de Vries R.P."/>
            <person name="Riley R."/>
            <person name="Wiebenga A."/>
            <person name="Aguilar-Osorio G."/>
            <person name="Amillis S."/>
            <person name="Uchima C.A."/>
            <person name="Anderluh G."/>
            <person name="Asadollahi M."/>
            <person name="Askin M."/>
            <person name="Barry K."/>
            <person name="Battaglia E."/>
            <person name="Bayram O."/>
            <person name="Benocci T."/>
            <person name="Braus-Stromeyer S.A."/>
            <person name="Caldana C."/>
            <person name="Canovas D."/>
            <person name="Cerqueira G.C."/>
            <person name="Chen F."/>
            <person name="Chen W."/>
            <person name="Choi C."/>
            <person name="Clum A."/>
            <person name="Dos Santos R.A."/>
            <person name="Damasio A.R."/>
            <person name="Diallinas G."/>
            <person name="Emri T."/>
            <person name="Fekete E."/>
            <person name="Flipphi M."/>
            <person name="Freyberg S."/>
            <person name="Gallo A."/>
            <person name="Gournas C."/>
            <person name="Habgood R."/>
            <person name="Hainaut M."/>
            <person name="Harispe M.L."/>
            <person name="Henrissat B."/>
            <person name="Hilden K.S."/>
            <person name="Hope R."/>
            <person name="Hossain A."/>
            <person name="Karabika E."/>
            <person name="Karaffa L."/>
            <person name="Karanyi Z."/>
            <person name="Krasevec N."/>
            <person name="Kuo A."/>
            <person name="Kusch H."/>
            <person name="LaButti K."/>
            <person name="Lagendijk E.L."/>
            <person name="Lapidus A."/>
            <person name="Levasseur A."/>
            <person name="Lindquist E."/>
            <person name="Lipzen A."/>
            <person name="Logrieco A.F."/>
            <person name="MacCabe A."/>
            <person name="Maekelae M.R."/>
            <person name="Malavazi I."/>
            <person name="Melin P."/>
            <person name="Meyer V."/>
            <person name="Mielnichuk N."/>
            <person name="Miskei M."/>
            <person name="Molnar A.P."/>
            <person name="Mule G."/>
            <person name="Ngan C.Y."/>
            <person name="Orejas M."/>
            <person name="Orosz E."/>
            <person name="Ouedraogo J.P."/>
            <person name="Overkamp K.M."/>
            <person name="Park H.-S."/>
            <person name="Perrone G."/>
            <person name="Piumi F."/>
            <person name="Punt P.J."/>
            <person name="Ram A.F."/>
            <person name="Ramon A."/>
            <person name="Rauscher S."/>
            <person name="Record E."/>
            <person name="Riano-Pachon D.M."/>
            <person name="Robert V."/>
            <person name="Roehrig J."/>
            <person name="Ruller R."/>
            <person name="Salamov A."/>
            <person name="Salih N.S."/>
            <person name="Samson R.A."/>
            <person name="Sandor E."/>
            <person name="Sanguinetti M."/>
            <person name="Schuetze T."/>
            <person name="Sepcic K."/>
            <person name="Shelest E."/>
            <person name="Sherlock G."/>
            <person name="Sophianopoulou V."/>
            <person name="Squina F.M."/>
            <person name="Sun H."/>
            <person name="Susca A."/>
            <person name="Todd R.B."/>
            <person name="Tsang A."/>
            <person name="Unkles S.E."/>
            <person name="van de Wiele N."/>
            <person name="van Rossen-Uffink D."/>
            <person name="Oliveira J.V."/>
            <person name="Vesth T.C."/>
            <person name="Visser J."/>
            <person name="Yu J.-H."/>
            <person name="Zhou M."/>
            <person name="Andersen M.R."/>
            <person name="Archer D.B."/>
            <person name="Baker S.E."/>
            <person name="Benoit I."/>
            <person name="Brakhage A.A."/>
            <person name="Braus G.H."/>
            <person name="Fischer R."/>
            <person name="Frisvad J.C."/>
            <person name="Goldman G.H."/>
            <person name="Houbraken J."/>
            <person name="Oakley B."/>
            <person name="Pocsi I."/>
            <person name="Scazzocchio C."/>
            <person name="Seiboth B."/>
            <person name="vanKuyk P.A."/>
            <person name="Wortman J."/>
            <person name="Dyer P.S."/>
            <person name="Grigoriev I.V."/>
        </authorList>
    </citation>
    <scope>NUCLEOTIDE SEQUENCE [LARGE SCALE GENOMIC DNA]</scope>
    <source>
        <strain evidence="2">DTO 134E9</strain>
    </source>
</reference>
<proteinExistence type="predicted"/>
<evidence type="ECO:0000313" key="2">
    <source>
        <dbReference type="Proteomes" id="UP000184383"/>
    </source>
</evidence>
<accession>A0A1L9RWB6</accession>
<name>A0A1L9RWB6_ASPWE</name>
<dbReference type="RefSeq" id="XP_040692917.1">
    <property type="nucleotide sequence ID" value="XM_040830397.1"/>
</dbReference>
<protein>
    <submittedName>
        <fullName evidence="1">Uncharacterized protein</fullName>
    </submittedName>
</protein>
<sequence>MIIYACNHRGVSNGWGPYGSFSLEVTPTGKYAPCLCKSCHYVIAEKQVDESREILRANLDVLDRMLDVAHEKRYDSSLDSATIMLELHRLHACRNEAKERHAMLKKETWRYYRRRWGLEGWCL</sequence>
<dbReference type="Proteomes" id="UP000184383">
    <property type="component" value="Unassembled WGS sequence"/>
</dbReference>
<evidence type="ECO:0000313" key="1">
    <source>
        <dbReference type="EMBL" id="OJJ39241.1"/>
    </source>
</evidence>
<dbReference type="AlphaFoldDB" id="A0A1L9RWB6"/>